<reference evidence="1 2" key="1">
    <citation type="submission" date="2015-01" db="EMBL/GenBank/DDBJ databases">
        <title>Genome Assembly of Bacillus badius MTCC 1458.</title>
        <authorList>
            <person name="Verma A."/>
            <person name="Khatri I."/>
            <person name="Mual P."/>
            <person name="Subramanian S."/>
            <person name="Krishnamurthi S."/>
        </authorList>
    </citation>
    <scope>NUCLEOTIDE SEQUENCE [LARGE SCALE GENOMIC DNA]</scope>
    <source>
        <strain evidence="1 2">MTCC 1458</strain>
    </source>
</reference>
<protein>
    <submittedName>
        <fullName evidence="1">Uncharacterized protein</fullName>
    </submittedName>
</protein>
<dbReference type="Proteomes" id="UP000031982">
    <property type="component" value="Unassembled WGS sequence"/>
</dbReference>
<dbReference type="RefSeq" id="WP_156141439.1">
    <property type="nucleotide sequence ID" value="NZ_JARTHD010000044.1"/>
</dbReference>
<sequence>MIEYLQEDEVKTLSCHSLLNINRLEETDDPKEQVAAGFYEVSQNFLDFKGNQQTAEEEYKRLYLFCGKPLKNSSSRKGKEERILVFRATFLIEDLFEVKARRIYRANLRESAIFEKN</sequence>
<comment type="caution">
    <text evidence="1">The sequence shown here is derived from an EMBL/GenBank/DDBJ whole genome shotgun (WGS) entry which is preliminary data.</text>
</comment>
<gene>
    <name evidence="1" type="ORF">SD77_2488</name>
</gene>
<accession>A0ABR5AZC1</accession>
<organism evidence="1 2">
    <name type="scientific">Bacillus badius</name>
    <dbReference type="NCBI Taxonomy" id="1455"/>
    <lineage>
        <taxon>Bacteria</taxon>
        <taxon>Bacillati</taxon>
        <taxon>Bacillota</taxon>
        <taxon>Bacilli</taxon>
        <taxon>Bacillales</taxon>
        <taxon>Bacillaceae</taxon>
        <taxon>Pseudobacillus</taxon>
    </lineage>
</organism>
<evidence type="ECO:0000313" key="2">
    <source>
        <dbReference type="Proteomes" id="UP000031982"/>
    </source>
</evidence>
<name>A0ABR5AZC1_BACBA</name>
<proteinExistence type="predicted"/>
<keyword evidence="2" id="KW-1185">Reference proteome</keyword>
<evidence type="ECO:0000313" key="1">
    <source>
        <dbReference type="EMBL" id="KIL80034.1"/>
    </source>
</evidence>
<dbReference type="EMBL" id="JXLP01000002">
    <property type="protein sequence ID" value="KIL80034.1"/>
    <property type="molecule type" value="Genomic_DNA"/>
</dbReference>